<dbReference type="EMBL" id="JACHHJ010000001">
    <property type="protein sequence ID" value="MBB6448756.1"/>
    <property type="molecule type" value="Genomic_DNA"/>
</dbReference>
<dbReference type="Proteomes" id="UP000568839">
    <property type="component" value="Unassembled WGS sequence"/>
</dbReference>
<reference evidence="2 3" key="1">
    <citation type="submission" date="2020-08" db="EMBL/GenBank/DDBJ databases">
        <title>Genomic Encyclopedia of Type Strains, Phase IV (KMG-IV): sequencing the most valuable type-strain genomes for metagenomic binning, comparative biology and taxonomic classification.</title>
        <authorList>
            <person name="Goeker M."/>
        </authorList>
    </citation>
    <scope>NUCLEOTIDE SEQUENCE [LARGE SCALE GENOMIC DNA]</scope>
    <source>
        <strain evidence="2 3">DSM 21769</strain>
    </source>
</reference>
<accession>A0A841PNH9</accession>
<proteinExistence type="predicted"/>
<keyword evidence="1" id="KW-0472">Membrane</keyword>
<keyword evidence="1" id="KW-1133">Transmembrane helix</keyword>
<evidence type="ECO:0000313" key="2">
    <source>
        <dbReference type="EMBL" id="MBB6448756.1"/>
    </source>
</evidence>
<keyword evidence="1" id="KW-0812">Transmembrane</keyword>
<comment type="caution">
    <text evidence="2">The sequence shown here is derived from an EMBL/GenBank/DDBJ whole genome shotgun (WGS) entry which is preliminary data.</text>
</comment>
<name>A0A841PNH9_9BACL</name>
<dbReference type="AlphaFoldDB" id="A0A841PNH9"/>
<feature type="transmembrane region" description="Helical" evidence="1">
    <location>
        <begin position="21"/>
        <end position="38"/>
    </location>
</feature>
<gene>
    <name evidence="2" type="ORF">HNR44_000705</name>
</gene>
<evidence type="ECO:0000256" key="1">
    <source>
        <dbReference type="SAM" id="Phobius"/>
    </source>
</evidence>
<organism evidence="2 3">
    <name type="scientific">Geomicrobium halophilum</name>
    <dbReference type="NCBI Taxonomy" id="549000"/>
    <lineage>
        <taxon>Bacteria</taxon>
        <taxon>Bacillati</taxon>
        <taxon>Bacillota</taxon>
        <taxon>Bacilli</taxon>
        <taxon>Bacillales</taxon>
        <taxon>Geomicrobium</taxon>
    </lineage>
</organism>
<sequence>MGMKQEELEVRKEAIKKRPKTQFKMPHVYVVMFVMFLFV</sequence>
<evidence type="ECO:0000313" key="3">
    <source>
        <dbReference type="Proteomes" id="UP000568839"/>
    </source>
</evidence>
<keyword evidence="3" id="KW-1185">Reference proteome</keyword>
<protein>
    <submittedName>
        <fullName evidence="2">Uncharacterized protein</fullName>
    </submittedName>
</protein>